<dbReference type="EC" id="2.1.1.72" evidence="1"/>
<dbReference type="REBASE" id="268068">
    <property type="entry name" value="M.Cli100320ORF27300P"/>
</dbReference>
<dbReference type="GO" id="GO:0009307">
    <property type="term" value="P:DNA restriction-modification system"/>
    <property type="evidence" value="ECO:0007669"/>
    <property type="project" value="UniProtKB-KW"/>
</dbReference>
<dbReference type="InterPro" id="IPR011639">
    <property type="entry name" value="MethylTrfase_TaqI-like_dom"/>
</dbReference>
<dbReference type="EMBL" id="PVXO01000073">
    <property type="protein sequence ID" value="PRR76800.1"/>
    <property type="molecule type" value="Genomic_DNA"/>
</dbReference>
<dbReference type="Gene3D" id="3.40.50.150">
    <property type="entry name" value="Vaccinia Virus protein VP39"/>
    <property type="match status" value="1"/>
</dbReference>
<dbReference type="GO" id="GO:0003677">
    <property type="term" value="F:DNA binding"/>
    <property type="evidence" value="ECO:0007669"/>
    <property type="project" value="UniProtKB-KW"/>
</dbReference>
<evidence type="ECO:0000313" key="11">
    <source>
        <dbReference type="Proteomes" id="UP000239706"/>
    </source>
</evidence>
<evidence type="ECO:0000256" key="1">
    <source>
        <dbReference type="ARBA" id="ARBA00011900"/>
    </source>
</evidence>
<keyword evidence="11" id="KW-1185">Reference proteome</keyword>
<evidence type="ECO:0000256" key="2">
    <source>
        <dbReference type="ARBA" id="ARBA00022603"/>
    </source>
</evidence>
<evidence type="ECO:0000259" key="8">
    <source>
        <dbReference type="Pfam" id="PF07669"/>
    </source>
</evidence>
<dbReference type="OrthoDB" id="9815272at2"/>
<feature type="domain" description="TaqI-like C-terminal specificity" evidence="9">
    <location>
        <begin position="438"/>
        <end position="549"/>
    </location>
</feature>
<dbReference type="InterPro" id="IPR050953">
    <property type="entry name" value="N4_N6_ade-DNA_methylase"/>
</dbReference>
<dbReference type="SUPFAM" id="SSF53335">
    <property type="entry name" value="S-adenosyl-L-methionine-dependent methyltransferases"/>
    <property type="match status" value="1"/>
</dbReference>
<sequence>MYELFVKKIMELYSIILQPIDNIYKKIAIINYKKIFNMGNDVTFGKFYYRLLKGNKNMGIVYTPEEIARYIIENTVKIDDLIDNPYIKIVDPACGCGNIIIPLFKHLYKMYMENMETINNKNKMLLNKDNVKEHIIKNNIYGIDIDSIATKILSIDLFQISGVVCSENILNMDFLMDEIHDKFNIFLGNPPYIGHKTIEKDYSKQIKEKYREVYKDKGDLSYCFFKGAIVNSEPKFKVSFITSRYFMESQSGENLRKFIVDNFNVVEIVDFYGIRPFKGTGIDPVILFLKDKSSNGAEKVKVIKPMDKSKEDKKAFVNSFFLKKGNLYNSYFVDSKELGEKRWILREEKELNIFRKIQEKSTFKLKDICESYQGIITGCDKAFIVTHEDIVKEQLEESIIKPWIKSSFIEKNCVKTLDKFIIYSNDIEDISNYPNINNHLMPYKKKLMNRRECIKGIRKWYELQWGRNSDIFKKEKIIFPYKSKDNRFALDKGSYFSADIYSIVLKENSDFNYNFLLFLLNSKIYEFYFHSFAKKLGEDLYEYYPNTLMDMMIPKKFSTKNYDENCLYEYFNFTEEEVNIIKNK</sequence>
<dbReference type="AlphaFoldDB" id="A0A2T0AZV3"/>
<dbReference type="PANTHER" id="PTHR33841">
    <property type="entry name" value="DNA METHYLTRANSFERASE YEEA-RELATED"/>
    <property type="match status" value="1"/>
</dbReference>
<dbReference type="GO" id="GO:0032259">
    <property type="term" value="P:methylation"/>
    <property type="evidence" value="ECO:0007669"/>
    <property type="project" value="UniProtKB-KW"/>
</dbReference>
<accession>A0A2T0AZV3</accession>
<keyword evidence="6" id="KW-0238">DNA-binding</keyword>
<dbReference type="PANTHER" id="PTHR33841:SF6">
    <property type="entry name" value="TYPE II METHYLTRANSFERASE M.HINDII"/>
    <property type="match status" value="1"/>
</dbReference>
<evidence type="ECO:0000256" key="4">
    <source>
        <dbReference type="ARBA" id="ARBA00022691"/>
    </source>
</evidence>
<evidence type="ECO:0000256" key="7">
    <source>
        <dbReference type="ARBA" id="ARBA00047942"/>
    </source>
</evidence>
<dbReference type="Pfam" id="PF12950">
    <property type="entry name" value="TaqI_C"/>
    <property type="match status" value="1"/>
</dbReference>
<protein>
    <recommendedName>
        <fullName evidence="1">site-specific DNA-methyltransferase (adenine-specific)</fullName>
        <ecNumber evidence="1">2.1.1.72</ecNumber>
    </recommendedName>
</protein>
<comment type="caution">
    <text evidence="10">The sequence shown here is derived from an EMBL/GenBank/DDBJ whole genome shotgun (WGS) entry which is preliminary data.</text>
</comment>
<proteinExistence type="predicted"/>
<keyword evidence="4" id="KW-0949">S-adenosyl-L-methionine</keyword>
<keyword evidence="5" id="KW-0680">Restriction system</keyword>
<dbReference type="GO" id="GO:0009007">
    <property type="term" value="F:site-specific DNA-methyltransferase (adenine-specific) activity"/>
    <property type="evidence" value="ECO:0007669"/>
    <property type="project" value="UniProtKB-EC"/>
</dbReference>
<organism evidence="10 11">
    <name type="scientific">Clostridium liquoris</name>
    <dbReference type="NCBI Taxonomy" id="1289519"/>
    <lineage>
        <taxon>Bacteria</taxon>
        <taxon>Bacillati</taxon>
        <taxon>Bacillota</taxon>
        <taxon>Clostridia</taxon>
        <taxon>Eubacteriales</taxon>
        <taxon>Clostridiaceae</taxon>
        <taxon>Clostridium</taxon>
    </lineage>
</organism>
<gene>
    <name evidence="10" type="primary">paeR7IM</name>
    <name evidence="10" type="ORF">CLLI_27300</name>
</gene>
<evidence type="ECO:0000259" key="9">
    <source>
        <dbReference type="Pfam" id="PF12950"/>
    </source>
</evidence>
<comment type="catalytic activity">
    <reaction evidence="7">
        <text>a 2'-deoxyadenosine in DNA + S-adenosyl-L-methionine = an N(6)-methyl-2'-deoxyadenosine in DNA + S-adenosyl-L-homocysteine + H(+)</text>
        <dbReference type="Rhea" id="RHEA:15197"/>
        <dbReference type="Rhea" id="RHEA-COMP:12418"/>
        <dbReference type="Rhea" id="RHEA-COMP:12419"/>
        <dbReference type="ChEBI" id="CHEBI:15378"/>
        <dbReference type="ChEBI" id="CHEBI:57856"/>
        <dbReference type="ChEBI" id="CHEBI:59789"/>
        <dbReference type="ChEBI" id="CHEBI:90615"/>
        <dbReference type="ChEBI" id="CHEBI:90616"/>
        <dbReference type="EC" id="2.1.1.72"/>
    </reaction>
</comment>
<evidence type="ECO:0000256" key="3">
    <source>
        <dbReference type="ARBA" id="ARBA00022679"/>
    </source>
</evidence>
<dbReference type="Proteomes" id="UP000239706">
    <property type="component" value="Unassembled WGS sequence"/>
</dbReference>
<evidence type="ECO:0000256" key="5">
    <source>
        <dbReference type="ARBA" id="ARBA00022747"/>
    </source>
</evidence>
<dbReference type="InterPro" id="IPR025931">
    <property type="entry name" value="TaqI_C"/>
</dbReference>
<feature type="domain" description="Type II methyltransferase M.TaqI-like" evidence="8">
    <location>
        <begin position="138"/>
        <end position="274"/>
    </location>
</feature>
<dbReference type="RefSeq" id="WP_106064745.1">
    <property type="nucleotide sequence ID" value="NZ_PVXO01000073.1"/>
</dbReference>
<evidence type="ECO:0000313" key="10">
    <source>
        <dbReference type="EMBL" id="PRR76800.1"/>
    </source>
</evidence>
<dbReference type="PRINTS" id="PR00507">
    <property type="entry name" value="N12N6MTFRASE"/>
</dbReference>
<evidence type="ECO:0000256" key="6">
    <source>
        <dbReference type="ARBA" id="ARBA00023125"/>
    </source>
</evidence>
<dbReference type="Pfam" id="PF07669">
    <property type="entry name" value="Eco57I"/>
    <property type="match status" value="1"/>
</dbReference>
<keyword evidence="2 10" id="KW-0489">Methyltransferase</keyword>
<reference evidence="10 11" key="1">
    <citation type="submission" date="2018-03" db="EMBL/GenBank/DDBJ databases">
        <title>Genome sequence of Clostridium liquoris DSM 100320.</title>
        <authorList>
            <person name="Poehlein A."/>
            <person name="Daniel R."/>
        </authorList>
    </citation>
    <scope>NUCLEOTIDE SEQUENCE [LARGE SCALE GENOMIC DNA]</scope>
    <source>
        <strain evidence="10 11">DSM 100320</strain>
    </source>
</reference>
<dbReference type="InterPro" id="IPR029063">
    <property type="entry name" value="SAM-dependent_MTases_sf"/>
</dbReference>
<keyword evidence="3 10" id="KW-0808">Transferase</keyword>
<name>A0A2T0AZV3_9CLOT</name>